<dbReference type="Proteomes" id="UP001225316">
    <property type="component" value="Unassembled WGS sequence"/>
</dbReference>
<keyword evidence="1" id="KW-0812">Transmembrane</keyword>
<feature type="transmembrane region" description="Helical" evidence="1">
    <location>
        <begin position="6"/>
        <end position="26"/>
    </location>
</feature>
<proteinExistence type="predicted"/>
<protein>
    <recommendedName>
        <fullName evidence="4">Outer membrane lipoprotein-sorting protein</fullName>
    </recommendedName>
</protein>
<evidence type="ECO:0000256" key="1">
    <source>
        <dbReference type="SAM" id="Phobius"/>
    </source>
</evidence>
<evidence type="ECO:0000313" key="3">
    <source>
        <dbReference type="Proteomes" id="UP001225316"/>
    </source>
</evidence>
<gene>
    <name evidence="2" type="ORF">QEH52_05965</name>
</gene>
<accession>A0ABU1ASA7</accession>
<dbReference type="EMBL" id="JARXHW010000009">
    <property type="protein sequence ID" value="MDQ8207044.1"/>
    <property type="molecule type" value="Genomic_DNA"/>
</dbReference>
<comment type="caution">
    <text evidence="2">The sequence shown here is derived from an EMBL/GenBank/DDBJ whole genome shotgun (WGS) entry which is preliminary data.</text>
</comment>
<reference evidence="2 3" key="1">
    <citation type="submission" date="2023-04" db="EMBL/GenBank/DDBJ databases">
        <title>A novel bacteria isolated from coastal sediment.</title>
        <authorList>
            <person name="Liu X.-J."/>
            <person name="Du Z.-J."/>
        </authorList>
    </citation>
    <scope>NUCLEOTIDE SEQUENCE [LARGE SCALE GENOMIC DNA]</scope>
    <source>
        <strain evidence="2 3">SDUM461003</strain>
    </source>
</reference>
<evidence type="ECO:0008006" key="4">
    <source>
        <dbReference type="Google" id="ProtNLM"/>
    </source>
</evidence>
<keyword evidence="1" id="KW-0472">Membrane</keyword>
<name>A0ABU1ASA7_9BACT</name>
<organism evidence="2 3">
    <name type="scientific">Thalassobacterium maritimum</name>
    <dbReference type="NCBI Taxonomy" id="3041265"/>
    <lineage>
        <taxon>Bacteria</taxon>
        <taxon>Pseudomonadati</taxon>
        <taxon>Verrucomicrobiota</taxon>
        <taxon>Opitutia</taxon>
        <taxon>Puniceicoccales</taxon>
        <taxon>Coraliomargaritaceae</taxon>
        <taxon>Thalassobacterium</taxon>
    </lineage>
</organism>
<keyword evidence="3" id="KW-1185">Reference proteome</keyword>
<keyword evidence="1" id="KW-1133">Transmembrane helix</keyword>
<evidence type="ECO:0000313" key="2">
    <source>
        <dbReference type="EMBL" id="MDQ8207044.1"/>
    </source>
</evidence>
<sequence length="290" mass="32433">MFSLRWLVAVSIFFLALLSVAIWFMWPRDTVEVDPYVRDYGTLEQLTRFSNFRLAYLRANGGEASLDSLQSVRVTGVFESGGQSLPFFSLKRRPSQSITTITFPNYELTYVVNGDLIWQRLLVPGAAPLYEVKTGDEAAALARMGDFFDPIMRVLLFDEGTIERLSPSSWMGTPAVKVEFITKDGDMRAYAYVEIENMRPLVRVEELAGGQERKVLYSDYRSVSGMQEPFLVETYLNDVLESRVILEKSGVNVGAVASLFQPPQDLVPLQIEEMSPASVNSAAEAPAPSE</sequence>